<dbReference type="RefSeq" id="WP_337705094.1">
    <property type="nucleotide sequence ID" value="NZ_JBBEGM010000009.1"/>
</dbReference>
<dbReference type="PANTHER" id="PTHR37418:SF1">
    <property type="entry name" value="3-KETO-5-AMINOHEXANOATE CLEAVAGE PROTEIN"/>
    <property type="match status" value="1"/>
</dbReference>
<dbReference type="Gene3D" id="3.20.20.70">
    <property type="entry name" value="Aldolase class I"/>
    <property type="match status" value="1"/>
</dbReference>
<keyword evidence="2" id="KW-1185">Reference proteome</keyword>
<evidence type="ECO:0000313" key="1">
    <source>
        <dbReference type="EMBL" id="MEJ2863734.1"/>
    </source>
</evidence>
<dbReference type="Proteomes" id="UP001369736">
    <property type="component" value="Unassembled WGS sequence"/>
</dbReference>
<dbReference type="PANTHER" id="PTHR37418">
    <property type="entry name" value="3-KETO-5-AMINOHEXANOATE CLEAVAGE ENZYME-RELATED"/>
    <property type="match status" value="1"/>
</dbReference>
<evidence type="ECO:0000313" key="2">
    <source>
        <dbReference type="Proteomes" id="UP001369736"/>
    </source>
</evidence>
<accession>A0ABU8M8S9</accession>
<name>A0ABU8M8S9_9PSEU</name>
<dbReference type="EMBL" id="JBBEGM010000009">
    <property type="protein sequence ID" value="MEJ2863734.1"/>
    <property type="molecule type" value="Genomic_DNA"/>
</dbReference>
<organism evidence="1 2">
    <name type="scientific">Actinomycetospora flava</name>
    <dbReference type="NCBI Taxonomy" id="3129232"/>
    <lineage>
        <taxon>Bacteria</taxon>
        <taxon>Bacillati</taxon>
        <taxon>Actinomycetota</taxon>
        <taxon>Actinomycetes</taxon>
        <taxon>Pseudonocardiales</taxon>
        <taxon>Pseudonocardiaceae</taxon>
        <taxon>Actinomycetospora</taxon>
    </lineage>
</organism>
<comment type="caution">
    <text evidence="1">The sequence shown here is derived from an EMBL/GenBank/DDBJ whole genome shotgun (WGS) entry which is preliminary data.</text>
</comment>
<dbReference type="InterPro" id="IPR008567">
    <property type="entry name" value="BKACE"/>
</dbReference>
<dbReference type="Pfam" id="PF05853">
    <property type="entry name" value="BKACE"/>
    <property type="match status" value="1"/>
</dbReference>
<dbReference type="InterPro" id="IPR013785">
    <property type="entry name" value="Aldolase_TIM"/>
</dbReference>
<gene>
    <name evidence="1" type="ORF">WCD58_21430</name>
</gene>
<proteinExistence type="predicted"/>
<reference evidence="1 2" key="1">
    <citation type="submission" date="2024-03" db="EMBL/GenBank/DDBJ databases">
        <title>Actinomycetospora sp. OC33-EN07, a novel actinomycete isolated from wild orchid (Aerides multiflora).</title>
        <authorList>
            <person name="Suriyachadkun C."/>
        </authorList>
    </citation>
    <scope>NUCLEOTIDE SEQUENCE [LARGE SCALE GENOMIC DNA]</scope>
    <source>
        <strain evidence="1 2">OC33-EN07</strain>
    </source>
</reference>
<sequence>MTALQAALNGDSVHPAVPRTPDEIAADAAACVAAGANLFHLHAFDDDGRESLDGEHVGRVLRAVRAACPGTPLNVTTFAEIEPDVDRRFRLVSAWTELPDLVAANQGEDGIDELGETLAARGVAVEACLLSVDDARRFVRSPRISSFARVVVEPLVGDPQAALDLAAEIEDVVVAAGVTLEQLHHGVGAASWDVIRRAALRGHGVRVGLEDLDTLPDGSAATSNADLVAAAAEIVAASRRA</sequence>
<protein>
    <submittedName>
        <fullName evidence="1">3-keto-5-aminohexanoate cleavage protein</fullName>
    </submittedName>
</protein>